<name>A0A1I3WQU1_9HYPH</name>
<dbReference type="EMBL" id="FOSK01000002">
    <property type="protein sequence ID" value="SFK09217.1"/>
    <property type="molecule type" value="Genomic_DNA"/>
</dbReference>
<keyword evidence="1" id="KW-1133">Transmembrane helix</keyword>
<evidence type="ECO:0008006" key="4">
    <source>
        <dbReference type="Google" id="ProtNLM"/>
    </source>
</evidence>
<keyword evidence="1" id="KW-0812">Transmembrane</keyword>
<proteinExistence type="predicted"/>
<dbReference type="InterPro" id="IPR019088">
    <property type="entry name" value="CHP02186-rel_TM"/>
</dbReference>
<organism evidence="2 3">
    <name type="scientific">Pseudovibrio ascidiaceicola</name>
    <dbReference type="NCBI Taxonomy" id="285279"/>
    <lineage>
        <taxon>Bacteria</taxon>
        <taxon>Pseudomonadati</taxon>
        <taxon>Pseudomonadota</taxon>
        <taxon>Alphaproteobacteria</taxon>
        <taxon>Hyphomicrobiales</taxon>
        <taxon>Stappiaceae</taxon>
        <taxon>Pseudovibrio</taxon>
    </lineage>
</organism>
<keyword evidence="3" id="KW-1185">Reference proteome</keyword>
<evidence type="ECO:0000313" key="2">
    <source>
        <dbReference type="EMBL" id="SFK09217.1"/>
    </source>
</evidence>
<evidence type="ECO:0000256" key="1">
    <source>
        <dbReference type="SAM" id="Phobius"/>
    </source>
</evidence>
<dbReference type="RefSeq" id="WP_093517188.1">
    <property type="nucleotide sequence ID" value="NZ_FOSK01000002.1"/>
</dbReference>
<evidence type="ECO:0000313" key="3">
    <source>
        <dbReference type="Proteomes" id="UP000199598"/>
    </source>
</evidence>
<protein>
    <recommendedName>
        <fullName evidence="4">Transmembrane protein</fullName>
    </recommendedName>
</protein>
<dbReference type="Pfam" id="PF09608">
    <property type="entry name" value="Alph_Pro_TM"/>
    <property type="match status" value="1"/>
</dbReference>
<feature type="transmembrane region" description="Helical" evidence="1">
    <location>
        <begin position="237"/>
        <end position="258"/>
    </location>
</feature>
<sequence>MRQAMHSLTTLLTVFFLALISGAPALAEKLVSAVSSSHVAITSNFTGTEILVYGEIARDAETVSRTGNQDVVVVVEGPLERVTTWRKDRIVGLWINATSQTYIAVPSFYAVHATDDLRNIASDDWLKQYRIGLEHLPLAALGTRAPALERNAFKAAFLRSRVQNGLYSQMSKSINFLSPTLFSTTVDLPATIPTGDYKVTTFLFSGGVLLDQQEQVLTVAKTGFEQVTFNLSRQHPAVYGALAIILALFTGWLAGVIFKKD</sequence>
<accession>A0A1I3WQU1</accession>
<keyword evidence="1" id="KW-0472">Membrane</keyword>
<gene>
    <name evidence="2" type="ORF">SAMN04488518_10294</name>
</gene>
<reference evidence="2 3" key="1">
    <citation type="submission" date="2016-10" db="EMBL/GenBank/DDBJ databases">
        <authorList>
            <person name="Varghese N."/>
            <person name="Submissions S."/>
        </authorList>
    </citation>
    <scope>NUCLEOTIDE SEQUENCE [LARGE SCALE GENOMIC DNA]</scope>
    <source>
        <strain evidence="2 3">DSM 16392</strain>
    </source>
</reference>
<comment type="caution">
    <text evidence="2">The sequence shown here is derived from an EMBL/GenBank/DDBJ whole genome shotgun (WGS) entry which is preliminary data.</text>
</comment>
<dbReference type="Proteomes" id="UP000199598">
    <property type="component" value="Unassembled WGS sequence"/>
</dbReference>